<dbReference type="InterPro" id="IPR043128">
    <property type="entry name" value="Rev_trsase/Diguanyl_cyclase"/>
</dbReference>
<dbReference type="GO" id="GO:0003676">
    <property type="term" value="F:nucleic acid binding"/>
    <property type="evidence" value="ECO:0007669"/>
    <property type="project" value="InterPro"/>
</dbReference>
<reference evidence="3" key="1">
    <citation type="journal article" date="2005" name="Proc. Natl. Acad. Sci. U.S.A.">
        <title>An ancestral oomycete locus contains late blight avirulence gene Avr3a, encoding a protein that is recognized in the host cytoplasm.</title>
        <authorList>
            <person name="Armstrong M.R."/>
            <person name="Whisson S.C."/>
            <person name="Pritchard L."/>
            <person name="Bos J.I.B."/>
            <person name="Venter E."/>
            <person name="Avrova A.O."/>
            <person name="Rehmany A.P."/>
            <person name="Bohme U."/>
            <person name="Brooks K."/>
            <person name="Cherevach I."/>
            <person name="Hamlin N."/>
            <person name="White B."/>
            <person name="Fraser A."/>
            <person name="Lord A."/>
            <person name="Quail M.A."/>
            <person name="Churcher C."/>
            <person name="Hall N."/>
            <person name="Berriman M."/>
            <person name="Kamoun S."/>
            <person name="Beyon J.L."/>
            <person name="Birch P.R.J."/>
        </authorList>
    </citation>
    <scope>NUCLEOTIDE SEQUENCE</scope>
</reference>
<feature type="domain" description="Integrase catalytic" evidence="2">
    <location>
        <begin position="756"/>
        <end position="869"/>
    </location>
</feature>
<name>Q572F2_PHYIN</name>
<organism evidence="3">
    <name type="scientific">Phytophthora infestans</name>
    <name type="common">Potato late blight agent</name>
    <name type="synonym">Botrytis infestans</name>
    <dbReference type="NCBI Taxonomy" id="4787"/>
    <lineage>
        <taxon>Eukaryota</taxon>
        <taxon>Sar</taxon>
        <taxon>Stramenopiles</taxon>
        <taxon>Oomycota</taxon>
        <taxon>Peronosporomycetes</taxon>
        <taxon>Peronosporales</taxon>
        <taxon>Peronosporaceae</taxon>
        <taxon>Phytophthora</taxon>
    </lineage>
</organism>
<dbReference type="GO" id="GO:0015074">
    <property type="term" value="P:DNA integration"/>
    <property type="evidence" value="ECO:0007669"/>
    <property type="project" value="InterPro"/>
</dbReference>
<dbReference type="InterPro" id="IPR041588">
    <property type="entry name" value="Integrase_H2C2"/>
</dbReference>
<dbReference type="InterPro" id="IPR001584">
    <property type="entry name" value="Integrase_cat-core"/>
</dbReference>
<dbReference type="Pfam" id="PF00078">
    <property type="entry name" value="RVT_1"/>
    <property type="match status" value="1"/>
</dbReference>
<sequence length="1009" mass="110700">MGPYDMVLGMPWLEKHEPRIDWRGKAIGASRPAQSDRALVSHVSTSVSTRGAHKNCQGTKASGRCLGVVDVYDDSEDVLMVTAPRGGAGQVGKLGPHAGHLVPQTAAAVANTDNCVFKMGNRVLHTVAQTLTEEEGVEHASCVGTTVTHEATSTSDVGAPTSPGVVSFLTYFKAGKVAEMVLMRPETNREELNSSSYADVVNKHPPTQLPPDRGVRHEIVLVPGTKYCVTRQWPLPREQCEVIDAFFATKAKAGMVREAKSPHSTPTFCLVHAYNKLNNATMPAPTPIPRKAVLLNNMAGSVLYSALDLVDGYYQILMRESDIPLTAVNTPSGMLWEWLVMPQGLSNAPATFNRLVMQLFRPLCTFVQTYFDDIFVHNRAEGGKTAMDVHLGYLRRVLDVMRANKLYDNIDKCVFASPEIKVLGCFSSMANAPIPEGSSKVVGLGQLPSQGYAGFAKPLSGLLHKDVDWRWEQEHQDALIALRPVSNRPLSWPCRTRRSYLASSAMPPITPSSVHCCRPTRLDTNESSRSSPGSSKPPNGTTLIYTDHASLRTATNSPHLSQRMARWLSFFAEYTFRVEYKLGKLNVLADALSRRPDYELAHITRVTTDQFDRIRMAYRNDEAVAPIVNFLTAGTGAKSDWLSSRQLSRFHRYELKDGLLYYRVEPNESPRVVVPNDEDLKLDILAEAHDAPSSGHLGREKTFLSVSQAFWWTHGSPDTLRPVKHVSGSNPQGTLRLYYRACPKMVHLAPVPVTVTGEQTARMFVDGVFRYHGLPETIVSNRDPRFTAAFWKKLFPLLGTRLQMSTADHPQTDDQTDGVNRVLEDTLRSVCAAAPRTWTTQLPVVALALSNAVHASTGLTPFYLNSFRHPSVPLTLRGDADSSFLSGEEARKALPSQVSDVRPVSLPKQVESFMDTKLSIVNRGVADSQTHLGPAPQSENGPQTSTRASEQAPKPRSGRQSCGQDRTQEGLRTNGPRSHTPSTLSTPGSHHARTSGSASKAAPDVATEP</sequence>
<dbReference type="Gene3D" id="3.10.10.10">
    <property type="entry name" value="HIV Type 1 Reverse Transcriptase, subunit A, domain 1"/>
    <property type="match status" value="1"/>
</dbReference>
<evidence type="ECO:0000313" key="3">
    <source>
        <dbReference type="EMBL" id="CAI72325.1"/>
    </source>
</evidence>
<dbReference type="PANTHER" id="PTHR37984:SF5">
    <property type="entry name" value="PROTEIN NYNRIN-LIKE"/>
    <property type="match status" value="1"/>
</dbReference>
<dbReference type="CDD" id="cd01647">
    <property type="entry name" value="RT_LTR"/>
    <property type="match status" value="1"/>
</dbReference>
<accession>Q572F2</accession>
<feature type="region of interest" description="Disordered" evidence="1">
    <location>
        <begin position="928"/>
        <end position="1009"/>
    </location>
</feature>
<evidence type="ECO:0000259" key="2">
    <source>
        <dbReference type="PROSITE" id="PS50994"/>
    </source>
</evidence>
<dbReference type="AlphaFoldDB" id="Q572F2"/>
<dbReference type="EMBL" id="AJ893357">
    <property type="protein sequence ID" value="CAI72325.1"/>
    <property type="molecule type" value="Genomic_DNA"/>
</dbReference>
<feature type="compositionally biased region" description="Polar residues" evidence="1">
    <location>
        <begin position="975"/>
        <end position="998"/>
    </location>
</feature>
<protein>
    <submittedName>
        <fullName evidence="3">Putative polyprotein</fullName>
    </submittedName>
</protein>
<dbReference type="Gene3D" id="3.30.420.10">
    <property type="entry name" value="Ribonuclease H-like superfamily/Ribonuclease H"/>
    <property type="match status" value="1"/>
</dbReference>
<evidence type="ECO:0000256" key="1">
    <source>
        <dbReference type="SAM" id="MobiDB-lite"/>
    </source>
</evidence>
<dbReference type="InterPro" id="IPR000477">
    <property type="entry name" value="RT_dom"/>
</dbReference>
<proteinExistence type="predicted"/>
<dbReference type="Gene3D" id="1.10.340.70">
    <property type="match status" value="1"/>
</dbReference>
<dbReference type="SUPFAM" id="SSF56672">
    <property type="entry name" value="DNA/RNA polymerases"/>
    <property type="match status" value="1"/>
</dbReference>
<feature type="compositionally biased region" description="Low complexity" evidence="1">
    <location>
        <begin position="527"/>
        <end position="538"/>
    </location>
</feature>
<dbReference type="PROSITE" id="PS50994">
    <property type="entry name" value="INTEGRASE"/>
    <property type="match status" value="1"/>
</dbReference>
<dbReference type="InterPro" id="IPR012337">
    <property type="entry name" value="RNaseH-like_sf"/>
</dbReference>
<feature type="region of interest" description="Disordered" evidence="1">
    <location>
        <begin position="512"/>
        <end position="543"/>
    </location>
</feature>
<dbReference type="InterPro" id="IPR043502">
    <property type="entry name" value="DNA/RNA_pol_sf"/>
</dbReference>
<dbReference type="Pfam" id="PF17921">
    <property type="entry name" value="Integrase_H2C2"/>
    <property type="match status" value="1"/>
</dbReference>
<dbReference type="InterPro" id="IPR036397">
    <property type="entry name" value="RNaseH_sf"/>
</dbReference>
<dbReference type="Gene3D" id="3.30.70.270">
    <property type="match status" value="1"/>
</dbReference>
<dbReference type="SUPFAM" id="SSF53098">
    <property type="entry name" value="Ribonuclease H-like"/>
    <property type="match status" value="1"/>
</dbReference>
<feature type="compositionally biased region" description="Polar residues" evidence="1">
    <location>
        <begin position="928"/>
        <end position="949"/>
    </location>
</feature>
<gene>
    <name evidence="3" type="ORF">PI49.0330</name>
</gene>
<dbReference type="PANTHER" id="PTHR37984">
    <property type="entry name" value="PROTEIN CBG26694"/>
    <property type="match status" value="1"/>
</dbReference>
<dbReference type="InterPro" id="IPR050951">
    <property type="entry name" value="Retrovirus_Pol_polyprotein"/>
</dbReference>